<evidence type="ECO:0000259" key="7">
    <source>
        <dbReference type="PROSITE" id="PS50206"/>
    </source>
</evidence>
<dbReference type="Pfam" id="PF07992">
    <property type="entry name" value="Pyr_redox_2"/>
    <property type="match status" value="1"/>
</dbReference>
<comment type="caution">
    <text evidence="8">The sequence shown here is derived from an EMBL/GenBank/DDBJ whole genome shotgun (WGS) entry which is preliminary data.</text>
</comment>
<dbReference type="InterPro" id="IPR016156">
    <property type="entry name" value="FAD/NAD-linked_Rdtase_dimer_sf"/>
</dbReference>
<dbReference type="PANTHER" id="PTHR43429:SF1">
    <property type="entry name" value="NAD(P)H SULFUR OXIDOREDUCTASE (COA-DEPENDENT)"/>
    <property type="match status" value="1"/>
</dbReference>
<dbReference type="RefSeq" id="WP_016444779.1">
    <property type="nucleotide sequence ID" value="NZ_KE150267.1"/>
</dbReference>
<evidence type="ECO:0000256" key="5">
    <source>
        <dbReference type="ARBA" id="ARBA00023002"/>
    </source>
</evidence>
<name>A0A9W5RD71_9ACTO</name>
<feature type="domain" description="Rhodanese" evidence="7">
    <location>
        <begin position="468"/>
        <end position="559"/>
    </location>
</feature>
<dbReference type="InterPro" id="IPR004099">
    <property type="entry name" value="Pyr_nucl-diS_OxRdtase_dimer"/>
</dbReference>
<dbReference type="PROSITE" id="PS50206">
    <property type="entry name" value="RHODANESE_3"/>
    <property type="match status" value="1"/>
</dbReference>
<dbReference type="Proteomes" id="UP000014387">
    <property type="component" value="Unassembled WGS sequence"/>
</dbReference>
<evidence type="ECO:0000256" key="2">
    <source>
        <dbReference type="ARBA" id="ARBA00009130"/>
    </source>
</evidence>
<dbReference type="InterPro" id="IPR023753">
    <property type="entry name" value="FAD/NAD-binding_dom"/>
</dbReference>
<reference evidence="8 9" key="1">
    <citation type="submission" date="2013-05" db="EMBL/GenBank/DDBJ databases">
        <title>The Genome Sequence of Actinomyces europaeus ACS-120-V-COL10B.</title>
        <authorList>
            <consortium name="The Broad Institute Genomics Platform"/>
            <person name="Earl A."/>
            <person name="Ward D."/>
            <person name="Feldgarden M."/>
            <person name="Gevers D."/>
            <person name="Saerens B."/>
            <person name="Vaneechoutte M."/>
            <person name="Walker B."/>
            <person name="Young S."/>
            <person name="Zeng Q."/>
            <person name="Gargeya S."/>
            <person name="Fitzgerald M."/>
            <person name="Haas B."/>
            <person name="Abouelleil A."/>
            <person name="Allen A.W."/>
            <person name="Alvarado L."/>
            <person name="Arachchi H.M."/>
            <person name="Berlin A.M."/>
            <person name="Chapman S.B."/>
            <person name="Gainer-Dewar J."/>
            <person name="Goldberg J."/>
            <person name="Griggs A."/>
            <person name="Gujja S."/>
            <person name="Hansen M."/>
            <person name="Howarth C."/>
            <person name="Imamovic A."/>
            <person name="Ireland A."/>
            <person name="Larimer J."/>
            <person name="McCowan C."/>
            <person name="Murphy C."/>
            <person name="Pearson M."/>
            <person name="Poon T.W."/>
            <person name="Priest M."/>
            <person name="Roberts A."/>
            <person name="Saif S."/>
            <person name="Shea T."/>
            <person name="Sisk P."/>
            <person name="Sykes S."/>
            <person name="Wortman J."/>
            <person name="Nusbaum C."/>
            <person name="Birren B."/>
        </authorList>
    </citation>
    <scope>NUCLEOTIDE SEQUENCE [LARGE SCALE GENOMIC DNA]</scope>
    <source>
        <strain evidence="8 9">ACS-120-V-Col10b</strain>
    </source>
</reference>
<comment type="cofactor">
    <cofactor evidence="1">
        <name>FAD</name>
        <dbReference type="ChEBI" id="CHEBI:57692"/>
    </cofactor>
</comment>
<keyword evidence="3" id="KW-0285">Flavoprotein</keyword>
<evidence type="ECO:0000256" key="4">
    <source>
        <dbReference type="ARBA" id="ARBA00022827"/>
    </source>
</evidence>
<protein>
    <recommendedName>
        <fullName evidence="7">Rhodanese domain-containing protein</fullName>
    </recommendedName>
</protein>
<keyword evidence="5" id="KW-0560">Oxidoreductase</keyword>
<dbReference type="InterPro" id="IPR036873">
    <property type="entry name" value="Rhodanese-like_dom_sf"/>
</dbReference>
<dbReference type="PANTHER" id="PTHR43429">
    <property type="entry name" value="PYRIDINE NUCLEOTIDE-DISULFIDE OXIDOREDUCTASE DOMAIN-CONTAINING"/>
    <property type="match status" value="1"/>
</dbReference>
<dbReference type="Gene3D" id="3.50.50.60">
    <property type="entry name" value="FAD/NAD(P)-binding domain"/>
    <property type="match status" value="2"/>
</dbReference>
<proteinExistence type="inferred from homology"/>
<dbReference type="PRINTS" id="PR00368">
    <property type="entry name" value="FADPNR"/>
</dbReference>
<evidence type="ECO:0000256" key="6">
    <source>
        <dbReference type="ARBA" id="ARBA00023284"/>
    </source>
</evidence>
<keyword evidence="9" id="KW-1185">Reference proteome</keyword>
<dbReference type="Pfam" id="PF00581">
    <property type="entry name" value="Rhodanese"/>
    <property type="match status" value="1"/>
</dbReference>
<dbReference type="EMBL" id="AGWN01000002">
    <property type="protein sequence ID" value="EPD29473.1"/>
    <property type="molecule type" value="Genomic_DNA"/>
</dbReference>
<dbReference type="InterPro" id="IPR036188">
    <property type="entry name" value="FAD/NAD-bd_sf"/>
</dbReference>
<keyword evidence="6" id="KW-0676">Redox-active center</keyword>
<dbReference type="AlphaFoldDB" id="A0A9W5RD71"/>
<dbReference type="SMART" id="SM00450">
    <property type="entry name" value="RHOD"/>
    <property type="match status" value="1"/>
</dbReference>
<dbReference type="SUPFAM" id="SSF55424">
    <property type="entry name" value="FAD/NAD-linked reductases, dimerisation (C-terminal) domain"/>
    <property type="match status" value="1"/>
</dbReference>
<keyword evidence="4" id="KW-0274">FAD</keyword>
<dbReference type="InterPro" id="IPR001763">
    <property type="entry name" value="Rhodanese-like_dom"/>
</dbReference>
<sequence length="561" mass="59696">MKLVVVGGVAGGMSAAARARRIDERAEIVVFEAGEYVSFANCGLPYHLAGEIEQRNALLLHTPESLARRSNLDVRIETRVTKINREAKTVTAVGPDGEYEEAYDKLILAPGSLAATPPIAGIDHPAVSTLRTIPEMDKVINLAEEGLAKSNESRAAKAVVIGAGFIGLEAVEALVHRGFEVELVEFASHVLPMMDGDLAVVLHRELRANGVGLHLGVGASKFEDGDGYPVKVTLSDGKQLQADVVVTAMGVRPNSQLAKDAGLELGERGGILTDANQVTSDPDILAVGDAVEVQWADGSVAPVMLAGPANRQGRRAADVALGRKPIRQAPVLGTAGIRLFNYVAAFTGASSEKLDRMGIKHTTVRIHAANHAGYYPGSTPIHLNANFAPDGRLLGAAAVSKDGAERRIDVLATAIRAGMTAEDLAELELTYAPPIGAAKDPINILGFVARNTLEGNAPIWDFSDFEQVKADELILDVRPTHTITPDRVIREAVAIPIFELRGRLDELRELAGGRAIAVHCKTGLNAYLAERILTQEGFKVRNLTGGYDSFDLANEAAQTKK</sequence>
<dbReference type="GO" id="GO:0016491">
    <property type="term" value="F:oxidoreductase activity"/>
    <property type="evidence" value="ECO:0007669"/>
    <property type="project" value="UniProtKB-KW"/>
</dbReference>
<evidence type="ECO:0000313" key="9">
    <source>
        <dbReference type="Proteomes" id="UP000014387"/>
    </source>
</evidence>
<dbReference type="PRINTS" id="PR00411">
    <property type="entry name" value="PNDRDTASEI"/>
</dbReference>
<comment type="similarity">
    <text evidence="2">Belongs to the class-III pyridine nucleotide-disulfide oxidoreductase family.</text>
</comment>
<accession>A0A9W5RD71</accession>
<evidence type="ECO:0000313" key="8">
    <source>
        <dbReference type="EMBL" id="EPD29473.1"/>
    </source>
</evidence>
<dbReference type="Gene3D" id="3.40.250.10">
    <property type="entry name" value="Rhodanese-like domain"/>
    <property type="match status" value="1"/>
</dbReference>
<dbReference type="OrthoDB" id="9802028at2"/>
<evidence type="ECO:0000256" key="1">
    <source>
        <dbReference type="ARBA" id="ARBA00001974"/>
    </source>
</evidence>
<dbReference type="InterPro" id="IPR050260">
    <property type="entry name" value="FAD-bd_OxRdtase"/>
</dbReference>
<gene>
    <name evidence="8" type="ORF">HMPREF9238_01453</name>
</gene>
<dbReference type="SUPFAM" id="SSF52821">
    <property type="entry name" value="Rhodanese/Cell cycle control phosphatase"/>
    <property type="match status" value="1"/>
</dbReference>
<evidence type="ECO:0000256" key="3">
    <source>
        <dbReference type="ARBA" id="ARBA00022630"/>
    </source>
</evidence>
<organism evidence="8 9">
    <name type="scientific">Gleimia europaea ACS-120-V-Col10b</name>
    <dbReference type="NCBI Taxonomy" id="883069"/>
    <lineage>
        <taxon>Bacteria</taxon>
        <taxon>Bacillati</taxon>
        <taxon>Actinomycetota</taxon>
        <taxon>Actinomycetes</taxon>
        <taxon>Actinomycetales</taxon>
        <taxon>Actinomycetaceae</taxon>
        <taxon>Gleimia</taxon>
    </lineage>
</organism>
<dbReference type="Pfam" id="PF02852">
    <property type="entry name" value="Pyr_redox_dim"/>
    <property type="match status" value="1"/>
</dbReference>
<dbReference type="SUPFAM" id="SSF51905">
    <property type="entry name" value="FAD/NAD(P)-binding domain"/>
    <property type="match status" value="1"/>
</dbReference>